<reference evidence="1" key="2">
    <citation type="submission" date="2025-09" db="UniProtKB">
        <authorList>
            <consortium name="Ensembl"/>
        </authorList>
    </citation>
    <scope>IDENTIFICATION</scope>
</reference>
<protein>
    <submittedName>
        <fullName evidence="1">Uncharacterized protein</fullName>
    </submittedName>
</protein>
<evidence type="ECO:0000313" key="2">
    <source>
        <dbReference type="Proteomes" id="UP000265000"/>
    </source>
</evidence>
<dbReference type="Ensembl" id="ENSFHET00000003614.1">
    <property type="protein sequence ID" value="ENSFHEP00000026079.1"/>
    <property type="gene ID" value="ENSFHEG00000008690.1"/>
</dbReference>
<dbReference type="Proteomes" id="UP000265000">
    <property type="component" value="Unplaced"/>
</dbReference>
<name>A0A3Q2QGW9_FUNHE</name>
<organism evidence="1 2">
    <name type="scientific">Fundulus heteroclitus</name>
    <name type="common">Killifish</name>
    <name type="synonym">Mummichog</name>
    <dbReference type="NCBI Taxonomy" id="8078"/>
    <lineage>
        <taxon>Eukaryota</taxon>
        <taxon>Metazoa</taxon>
        <taxon>Chordata</taxon>
        <taxon>Craniata</taxon>
        <taxon>Vertebrata</taxon>
        <taxon>Euteleostomi</taxon>
        <taxon>Actinopterygii</taxon>
        <taxon>Neopterygii</taxon>
        <taxon>Teleostei</taxon>
        <taxon>Neoteleostei</taxon>
        <taxon>Acanthomorphata</taxon>
        <taxon>Ovalentaria</taxon>
        <taxon>Atherinomorphae</taxon>
        <taxon>Cyprinodontiformes</taxon>
        <taxon>Fundulidae</taxon>
        <taxon>Fundulus</taxon>
    </lineage>
</organism>
<proteinExistence type="predicted"/>
<evidence type="ECO:0000313" key="1">
    <source>
        <dbReference type="Ensembl" id="ENSFHEP00000026079.1"/>
    </source>
</evidence>
<sequence>MTMEMKSSSSASSFSGPVQLCRHREQTQIQSYYINKYISHLKTTKIDFISF</sequence>
<keyword evidence="2" id="KW-1185">Reference proteome</keyword>
<reference evidence="1" key="1">
    <citation type="submission" date="2025-08" db="UniProtKB">
        <authorList>
            <consortium name="Ensembl"/>
        </authorList>
    </citation>
    <scope>IDENTIFICATION</scope>
</reference>
<dbReference type="AlphaFoldDB" id="A0A3Q2QGW9"/>
<accession>A0A3Q2QGW9</accession>